<sequence length="221" mass="23790">MQKLFNFCVRLSAAISLPTILLTLSIPIRPAAAENEFSVCVNELIDRGVPAQQAGVACSDALIPKELSECVSKIRQETPIKPEEALRACYRVRRPVDLANCVVDIHAEVLSASTSQANKSETSAKTNKNETSQITTPEPPSETEEPGGIEPTESPTKTDAEESPSLVALDSCRRSLLPGRHSECVIALAKNVPNTSPVTAMATCLSAEDFPRELFPAFTNN</sequence>
<evidence type="ECO:0000313" key="2">
    <source>
        <dbReference type="EMBL" id="OKH25157.1"/>
    </source>
</evidence>
<dbReference type="STRING" id="1921803.NIES593_05180"/>
<organism evidence="2 3">
    <name type="scientific">Hydrococcus rivularis NIES-593</name>
    <dbReference type="NCBI Taxonomy" id="1921803"/>
    <lineage>
        <taxon>Bacteria</taxon>
        <taxon>Bacillati</taxon>
        <taxon>Cyanobacteriota</taxon>
        <taxon>Cyanophyceae</taxon>
        <taxon>Pleurocapsales</taxon>
        <taxon>Hydrococcaceae</taxon>
        <taxon>Hydrococcus</taxon>
    </lineage>
</organism>
<name>A0A1U7HNK9_9CYAN</name>
<dbReference type="OrthoDB" id="425719at2"/>
<protein>
    <submittedName>
        <fullName evidence="2">Uncharacterized protein</fullName>
    </submittedName>
</protein>
<comment type="caution">
    <text evidence="2">The sequence shown here is derived from an EMBL/GenBank/DDBJ whole genome shotgun (WGS) entry which is preliminary data.</text>
</comment>
<dbReference type="Proteomes" id="UP000186868">
    <property type="component" value="Unassembled WGS sequence"/>
</dbReference>
<dbReference type="EMBL" id="MRCB01000004">
    <property type="protein sequence ID" value="OKH25157.1"/>
    <property type="molecule type" value="Genomic_DNA"/>
</dbReference>
<accession>A0A1U7HNK9</accession>
<evidence type="ECO:0000256" key="1">
    <source>
        <dbReference type="SAM" id="MobiDB-lite"/>
    </source>
</evidence>
<reference evidence="2 3" key="1">
    <citation type="submission" date="2016-11" db="EMBL/GenBank/DDBJ databases">
        <title>Draft Genome Sequences of Nine Cyanobacterial Strains from Diverse Habitats.</title>
        <authorList>
            <person name="Zhu T."/>
            <person name="Hou S."/>
            <person name="Lu X."/>
            <person name="Hess W.R."/>
        </authorList>
    </citation>
    <scope>NUCLEOTIDE SEQUENCE [LARGE SCALE GENOMIC DNA]</scope>
    <source>
        <strain evidence="2 3">NIES-593</strain>
    </source>
</reference>
<feature type="region of interest" description="Disordered" evidence="1">
    <location>
        <begin position="114"/>
        <end position="165"/>
    </location>
</feature>
<dbReference type="AlphaFoldDB" id="A0A1U7HNK9"/>
<proteinExistence type="predicted"/>
<feature type="compositionally biased region" description="Polar residues" evidence="1">
    <location>
        <begin position="114"/>
        <end position="126"/>
    </location>
</feature>
<gene>
    <name evidence="2" type="ORF">NIES593_05180</name>
</gene>
<dbReference type="RefSeq" id="WP_073598569.1">
    <property type="nucleotide sequence ID" value="NZ_MRCB01000004.1"/>
</dbReference>
<keyword evidence="3" id="KW-1185">Reference proteome</keyword>
<evidence type="ECO:0000313" key="3">
    <source>
        <dbReference type="Proteomes" id="UP000186868"/>
    </source>
</evidence>